<dbReference type="SMART" id="SM00248">
    <property type="entry name" value="ANK"/>
    <property type="match status" value="3"/>
</dbReference>
<feature type="region of interest" description="Disordered" evidence="1">
    <location>
        <begin position="34"/>
        <end position="55"/>
    </location>
</feature>
<dbReference type="VEuPathDB" id="TrichDB:TVAGG3_0526860"/>
<dbReference type="GO" id="GO:0006355">
    <property type="term" value="P:regulation of DNA-templated transcription"/>
    <property type="evidence" value="ECO:0007669"/>
    <property type="project" value="InterPro"/>
</dbReference>
<dbReference type="SMR" id="A2EVH7"/>
<sequence>MSLLLVLVVIFLAAITVFMYLIASNLYKNSNMQNSQRVQSHDENSNTNTTNNDDKETVQALKENIAALEKENLQLKAQISHSSGIYPNLDALKSLSKTSDDFKKIYKVLAKVASEDDRVTIQYAVANGYSKVRGGTWNYDIVTNAGYKNDFRLAQLLVDFGADPNSTDGTGCGALRFFCYEGNLPAVRYFASLPKVDINAAREDGFTPLMGAAKWGQHEVVEYLASLKNININARNKDGNTALKCTTYDEIKNILKSKAVLSN</sequence>
<keyword evidence="3" id="KW-1185">Reference proteome</keyword>
<dbReference type="KEGG" id="tva:4761208"/>
<dbReference type="InterPro" id="IPR028320">
    <property type="entry name" value="iASPP"/>
</dbReference>
<dbReference type="InParanoid" id="A2EVH7"/>
<dbReference type="Gene3D" id="1.25.40.20">
    <property type="entry name" value="Ankyrin repeat-containing domain"/>
    <property type="match status" value="1"/>
</dbReference>
<dbReference type="InterPro" id="IPR002110">
    <property type="entry name" value="Ankyrin_rpt"/>
</dbReference>
<name>A2EVH7_TRIV3</name>
<dbReference type="OrthoDB" id="7464126at2759"/>
<reference evidence="2" key="1">
    <citation type="submission" date="2006-10" db="EMBL/GenBank/DDBJ databases">
        <authorList>
            <person name="Amadeo P."/>
            <person name="Zhao Q."/>
            <person name="Wortman J."/>
            <person name="Fraser-Liggett C."/>
            <person name="Carlton J."/>
        </authorList>
    </citation>
    <scope>NUCLEOTIDE SEQUENCE</scope>
    <source>
        <strain evidence="2">G3</strain>
    </source>
</reference>
<dbReference type="VEuPathDB" id="TrichDB:TVAG_398880"/>
<evidence type="ECO:0000313" key="3">
    <source>
        <dbReference type="Proteomes" id="UP000001542"/>
    </source>
</evidence>
<gene>
    <name evidence="2" type="ORF">TVAG_398880</name>
</gene>
<dbReference type="PANTHER" id="PTHR24164">
    <property type="entry name" value="RELA-ASSOCIATED INHIBITOR"/>
    <property type="match status" value="1"/>
</dbReference>
<proteinExistence type="predicted"/>
<evidence type="ECO:0000256" key="1">
    <source>
        <dbReference type="SAM" id="MobiDB-lite"/>
    </source>
</evidence>
<dbReference type="InterPro" id="IPR036770">
    <property type="entry name" value="Ankyrin_rpt-contain_sf"/>
</dbReference>
<dbReference type="AlphaFoldDB" id="A2EVH7"/>
<dbReference type="EMBL" id="DS113507">
    <property type="protein sequence ID" value="EAY03363.1"/>
    <property type="molecule type" value="Genomic_DNA"/>
</dbReference>
<dbReference type="STRING" id="5722.A2EVH7"/>
<dbReference type="SUPFAM" id="SSF48403">
    <property type="entry name" value="Ankyrin repeat"/>
    <property type="match status" value="1"/>
</dbReference>
<organism evidence="2 3">
    <name type="scientific">Trichomonas vaginalis (strain ATCC PRA-98 / G3)</name>
    <dbReference type="NCBI Taxonomy" id="412133"/>
    <lineage>
        <taxon>Eukaryota</taxon>
        <taxon>Metamonada</taxon>
        <taxon>Parabasalia</taxon>
        <taxon>Trichomonadida</taxon>
        <taxon>Trichomonadidae</taxon>
        <taxon>Trichomonas</taxon>
    </lineage>
</organism>
<accession>A2EVH7</accession>
<evidence type="ECO:0000313" key="2">
    <source>
        <dbReference type="EMBL" id="EAY03363.1"/>
    </source>
</evidence>
<dbReference type="Proteomes" id="UP000001542">
    <property type="component" value="Unassembled WGS sequence"/>
</dbReference>
<dbReference type="Pfam" id="PF12796">
    <property type="entry name" value="Ank_2"/>
    <property type="match status" value="1"/>
</dbReference>
<reference evidence="2" key="2">
    <citation type="journal article" date="2007" name="Science">
        <title>Draft genome sequence of the sexually transmitted pathogen Trichomonas vaginalis.</title>
        <authorList>
            <person name="Carlton J.M."/>
            <person name="Hirt R.P."/>
            <person name="Silva J.C."/>
            <person name="Delcher A.L."/>
            <person name="Schatz M."/>
            <person name="Zhao Q."/>
            <person name="Wortman J.R."/>
            <person name="Bidwell S.L."/>
            <person name="Alsmark U.C.M."/>
            <person name="Besteiro S."/>
            <person name="Sicheritz-Ponten T."/>
            <person name="Noel C.J."/>
            <person name="Dacks J.B."/>
            <person name="Foster P.G."/>
            <person name="Simillion C."/>
            <person name="Van de Peer Y."/>
            <person name="Miranda-Saavedra D."/>
            <person name="Barton G.J."/>
            <person name="Westrop G.D."/>
            <person name="Mueller S."/>
            <person name="Dessi D."/>
            <person name="Fiori P.L."/>
            <person name="Ren Q."/>
            <person name="Paulsen I."/>
            <person name="Zhang H."/>
            <person name="Bastida-Corcuera F.D."/>
            <person name="Simoes-Barbosa A."/>
            <person name="Brown M.T."/>
            <person name="Hayes R.D."/>
            <person name="Mukherjee M."/>
            <person name="Okumura C.Y."/>
            <person name="Schneider R."/>
            <person name="Smith A.J."/>
            <person name="Vanacova S."/>
            <person name="Villalvazo M."/>
            <person name="Haas B.J."/>
            <person name="Pertea M."/>
            <person name="Feldblyum T.V."/>
            <person name="Utterback T.R."/>
            <person name="Shu C.L."/>
            <person name="Osoegawa K."/>
            <person name="de Jong P.J."/>
            <person name="Hrdy I."/>
            <person name="Horvathova L."/>
            <person name="Zubacova Z."/>
            <person name="Dolezal P."/>
            <person name="Malik S.B."/>
            <person name="Logsdon J.M. Jr."/>
            <person name="Henze K."/>
            <person name="Gupta A."/>
            <person name="Wang C.C."/>
            <person name="Dunne R.L."/>
            <person name="Upcroft J.A."/>
            <person name="Upcroft P."/>
            <person name="White O."/>
            <person name="Salzberg S.L."/>
            <person name="Tang P."/>
            <person name="Chiu C.-H."/>
            <person name="Lee Y.-S."/>
            <person name="Embley T.M."/>
            <person name="Coombs G.H."/>
            <person name="Mottram J.C."/>
            <person name="Tachezy J."/>
            <person name="Fraser-Liggett C.M."/>
            <person name="Johnson P.J."/>
        </authorList>
    </citation>
    <scope>NUCLEOTIDE SEQUENCE [LARGE SCALE GENOMIC DNA]</scope>
    <source>
        <strain evidence="2">G3</strain>
    </source>
</reference>
<dbReference type="PANTHER" id="PTHR24164:SF4">
    <property type="entry name" value="RELA-ASSOCIATED INHIBITOR"/>
    <property type="match status" value="1"/>
</dbReference>
<protein>
    <submittedName>
        <fullName evidence="2">Uncharacterized protein</fullName>
    </submittedName>
</protein>
<dbReference type="RefSeq" id="XP_001315586.1">
    <property type="nucleotide sequence ID" value="XM_001315551.1"/>
</dbReference>